<dbReference type="EMBL" id="JAUHHV010000005">
    <property type="protein sequence ID" value="KAK1423689.1"/>
    <property type="molecule type" value="Genomic_DNA"/>
</dbReference>
<accession>A0AAD8KIR0</accession>
<evidence type="ECO:0000256" key="3">
    <source>
        <dbReference type="SAM" id="Phobius"/>
    </source>
</evidence>
<keyword evidence="3" id="KW-0812">Transmembrane</keyword>
<name>A0AAD8KIR0_TARER</name>
<evidence type="ECO:0000313" key="5">
    <source>
        <dbReference type="Proteomes" id="UP001229421"/>
    </source>
</evidence>
<sequence length="622" mass="71165">MAKTKSNPQSNTTKPPVDDAASEKLHSLKSLNAMLLKETVERRQQVDSLTQINKSLESELNRCSLDKDLLELELNGVNERAVMLEIENRVSSRFVEVQLSEMEEVIGKESGVMLERVDGLERDLKRVVEEKSVIERVKEEKELEIGCLIKRLSVLEGEIGEEKFILLRVSEERDAIRAQLDERVGIESLLRLQLVEAVKRESVVVEKLRKSKVDYDGLVLERSLVERKMEEIMREKDLINRNFVESNELIIALKNDFKNVNEEKLAIERERDLQEKKKNTLQDLVDGLNESVHMLQQEKMELLMKVGELEKKCVVSSDDKAKMSAEIDILVKEKQEIELGIQKLTQEKDLVTKDLDEALKNLRQQNLAVNRLDSEKTKLNDAKNQAETDIIKLKEQLEELKNSLKTLEKVSIVQTDKIKQLESENSCNIAAFDQATKERNSARVSLDGEKHKVKSLSENISKMEKDIQDTQKKLTKMQKDNEKLVAEKKDLENKRAVLENEISVIKKLLAQTQKDHDDIQGKLRLYEANTSKIFKIMKEDNKGGDQETEVVDEIKRYVTKVEAIKKALKDKESVADEMKNQLELLNVRVAKADKGKSFWAMVSSATTILAAVSLAYVARAGY</sequence>
<feature type="compositionally biased region" description="Polar residues" evidence="2">
    <location>
        <begin position="1"/>
        <end position="14"/>
    </location>
</feature>
<feature type="coiled-coil region" evidence="1">
    <location>
        <begin position="222"/>
        <end position="410"/>
    </location>
</feature>
<keyword evidence="3" id="KW-1133">Transmembrane helix</keyword>
<protein>
    <submittedName>
        <fullName evidence="4">Uncharacterized protein</fullName>
    </submittedName>
</protein>
<feature type="coiled-coil region" evidence="1">
    <location>
        <begin position="53"/>
        <end position="87"/>
    </location>
</feature>
<evidence type="ECO:0000256" key="2">
    <source>
        <dbReference type="SAM" id="MobiDB-lite"/>
    </source>
</evidence>
<evidence type="ECO:0000313" key="4">
    <source>
        <dbReference type="EMBL" id="KAK1423689.1"/>
    </source>
</evidence>
<reference evidence="4" key="1">
    <citation type="journal article" date="2023" name="bioRxiv">
        <title>Improved chromosome-level genome assembly for marigold (Tagetes erecta).</title>
        <authorList>
            <person name="Jiang F."/>
            <person name="Yuan L."/>
            <person name="Wang S."/>
            <person name="Wang H."/>
            <person name="Xu D."/>
            <person name="Wang A."/>
            <person name="Fan W."/>
        </authorList>
    </citation>
    <scope>NUCLEOTIDE SEQUENCE</scope>
    <source>
        <strain evidence="4">WSJ</strain>
        <tissue evidence="4">Leaf</tissue>
    </source>
</reference>
<feature type="coiled-coil region" evidence="1">
    <location>
        <begin position="446"/>
        <end position="529"/>
    </location>
</feature>
<keyword evidence="5" id="KW-1185">Reference proteome</keyword>
<organism evidence="4 5">
    <name type="scientific">Tagetes erecta</name>
    <name type="common">African marigold</name>
    <dbReference type="NCBI Taxonomy" id="13708"/>
    <lineage>
        <taxon>Eukaryota</taxon>
        <taxon>Viridiplantae</taxon>
        <taxon>Streptophyta</taxon>
        <taxon>Embryophyta</taxon>
        <taxon>Tracheophyta</taxon>
        <taxon>Spermatophyta</taxon>
        <taxon>Magnoliopsida</taxon>
        <taxon>eudicotyledons</taxon>
        <taxon>Gunneridae</taxon>
        <taxon>Pentapetalae</taxon>
        <taxon>asterids</taxon>
        <taxon>campanulids</taxon>
        <taxon>Asterales</taxon>
        <taxon>Asteraceae</taxon>
        <taxon>Asteroideae</taxon>
        <taxon>Heliantheae alliance</taxon>
        <taxon>Tageteae</taxon>
        <taxon>Tagetes</taxon>
    </lineage>
</organism>
<evidence type="ECO:0000256" key="1">
    <source>
        <dbReference type="SAM" id="Coils"/>
    </source>
</evidence>
<feature type="transmembrane region" description="Helical" evidence="3">
    <location>
        <begin position="598"/>
        <end position="618"/>
    </location>
</feature>
<keyword evidence="3" id="KW-0472">Membrane</keyword>
<comment type="caution">
    <text evidence="4">The sequence shown here is derived from an EMBL/GenBank/DDBJ whole genome shotgun (WGS) entry which is preliminary data.</text>
</comment>
<keyword evidence="1" id="KW-0175">Coiled coil</keyword>
<gene>
    <name evidence="4" type="ORF">QVD17_18997</name>
</gene>
<dbReference type="AlphaFoldDB" id="A0AAD8KIR0"/>
<dbReference type="Proteomes" id="UP001229421">
    <property type="component" value="Unassembled WGS sequence"/>
</dbReference>
<feature type="region of interest" description="Disordered" evidence="2">
    <location>
        <begin position="1"/>
        <end position="22"/>
    </location>
</feature>
<proteinExistence type="predicted"/>
<feature type="coiled-coil region" evidence="1">
    <location>
        <begin position="561"/>
        <end position="588"/>
    </location>
</feature>